<evidence type="ECO:0008006" key="4">
    <source>
        <dbReference type="Google" id="ProtNLM"/>
    </source>
</evidence>
<evidence type="ECO:0000313" key="3">
    <source>
        <dbReference type="Proteomes" id="UP000231279"/>
    </source>
</evidence>
<dbReference type="Gene3D" id="2.40.70.10">
    <property type="entry name" value="Acid Proteases"/>
    <property type="match status" value="1"/>
</dbReference>
<dbReference type="CDD" id="cd00303">
    <property type="entry name" value="retropepsin_like"/>
    <property type="match status" value="1"/>
</dbReference>
<evidence type="ECO:0000313" key="2">
    <source>
        <dbReference type="EMBL" id="PIM97355.1"/>
    </source>
</evidence>
<accession>A0A2G9FWC0</accession>
<dbReference type="STRING" id="429701.A0A2G9FWC0"/>
<reference evidence="3" key="1">
    <citation type="journal article" date="2018" name="Gigascience">
        <title>Genome assembly of the Pink Ipe (Handroanthus impetiginosus, Bignoniaceae), a highly valued, ecologically keystone Neotropical timber forest tree.</title>
        <authorList>
            <person name="Silva-Junior O.B."/>
            <person name="Grattapaglia D."/>
            <person name="Novaes E."/>
            <person name="Collevatti R.G."/>
        </authorList>
    </citation>
    <scope>NUCLEOTIDE SEQUENCE [LARGE SCALE GENOMIC DNA]</scope>
    <source>
        <strain evidence="3">cv. UFG-1</strain>
    </source>
</reference>
<dbReference type="AlphaFoldDB" id="A0A2G9FWC0"/>
<dbReference type="InterPro" id="IPR021109">
    <property type="entry name" value="Peptidase_aspartic_dom_sf"/>
</dbReference>
<name>A0A2G9FWC0_9LAMI</name>
<dbReference type="Proteomes" id="UP000231279">
    <property type="component" value="Unassembled WGS sequence"/>
</dbReference>
<feature type="region of interest" description="Disordered" evidence="1">
    <location>
        <begin position="68"/>
        <end position="88"/>
    </location>
</feature>
<evidence type="ECO:0000256" key="1">
    <source>
        <dbReference type="SAM" id="MobiDB-lite"/>
    </source>
</evidence>
<comment type="caution">
    <text evidence="2">The sequence shown here is derived from an EMBL/GenBank/DDBJ whole genome shotgun (WGS) entry which is preliminary data.</text>
</comment>
<organism evidence="2 3">
    <name type="scientific">Handroanthus impetiginosus</name>
    <dbReference type="NCBI Taxonomy" id="429701"/>
    <lineage>
        <taxon>Eukaryota</taxon>
        <taxon>Viridiplantae</taxon>
        <taxon>Streptophyta</taxon>
        <taxon>Embryophyta</taxon>
        <taxon>Tracheophyta</taxon>
        <taxon>Spermatophyta</taxon>
        <taxon>Magnoliopsida</taxon>
        <taxon>eudicotyledons</taxon>
        <taxon>Gunneridae</taxon>
        <taxon>Pentapetalae</taxon>
        <taxon>asterids</taxon>
        <taxon>lamiids</taxon>
        <taxon>Lamiales</taxon>
        <taxon>Bignoniaceae</taxon>
        <taxon>Crescentiina</taxon>
        <taxon>Tabebuia alliance</taxon>
        <taxon>Handroanthus</taxon>
    </lineage>
</organism>
<gene>
    <name evidence="2" type="ORF">CDL12_30175</name>
</gene>
<dbReference type="EMBL" id="NKXS01009975">
    <property type="protein sequence ID" value="PIM97355.1"/>
    <property type="molecule type" value="Genomic_DNA"/>
</dbReference>
<dbReference type="OrthoDB" id="1302771at2759"/>
<sequence length="378" mass="43258">MTKGTRSKEMYETLKKQKVLLVEERTQCQVGERHLQRHETMQAAMVEMINSQTALQQQIQSISEQMQTSNSHCGYRKNRVGESDRSYQNNSTSFPKVEFPYFDSVDARGWVRKCNWYFQVISTFPDDQKVPLASVHFQGKVEMWFQNFIEGRPLPTWKELGVAVMEMFDDVIPGLLPKKFQHAVSLAKTFEKSVDALISLVGGASKVDSPTPVRRLLTAEEMKTRREKNLCYNCDKIYTPGHRCKQRHVYMMMTAAEKDAYTGEFVSSEVAGKEVVIKEGKVSLNAMLGSMGESSIRVERVVARKRVQILIDNGSTHSFVDERIVEKLDFERNYDSPLIVSMADGYTLTSRVTFPDFSWSMHKLIFTQPIKLMNLGGV</sequence>
<protein>
    <recommendedName>
        <fullName evidence="4">Retrotransposon gag domain-containing protein</fullName>
    </recommendedName>
</protein>
<proteinExistence type="predicted"/>
<keyword evidence="3" id="KW-1185">Reference proteome</keyword>